<feature type="binding site" evidence="9">
    <location>
        <position position="119"/>
    </location>
    <ligand>
        <name>L-aspartate</name>
        <dbReference type="ChEBI" id="CHEBI:29991"/>
    </ligand>
</feature>
<dbReference type="PANTHER" id="PTHR11587:SF2">
    <property type="entry name" value="ARGININOSUCCINATE SYNTHASE"/>
    <property type="match status" value="1"/>
</dbReference>
<comment type="pathway">
    <text evidence="1 9">Amino-acid biosynthesis; L-arginine biosynthesis; L-arginine from L-ornithine and carbamoyl phosphate: step 2/3.</text>
</comment>
<dbReference type="UniPathway" id="UPA00068">
    <property type="reaction ID" value="UER00113"/>
</dbReference>
<proteinExistence type="inferred from homology"/>
<feature type="binding site" evidence="9">
    <location>
        <position position="35"/>
    </location>
    <ligand>
        <name>ATP</name>
        <dbReference type="ChEBI" id="CHEBI:30616"/>
    </ligand>
</feature>
<evidence type="ECO:0000313" key="12">
    <source>
        <dbReference type="EMBL" id="CAA3707715.1"/>
    </source>
</evidence>
<feature type="binding site" evidence="9">
    <location>
        <position position="187"/>
    </location>
    <ligand>
        <name>L-citrulline</name>
        <dbReference type="ChEBI" id="CHEBI:57743"/>
    </ligand>
</feature>
<dbReference type="RefSeq" id="WP_183042981.1">
    <property type="nucleotide sequence ID" value="NZ_CACTJB010000002.1"/>
</dbReference>
<feature type="binding site" evidence="9">
    <location>
        <begin position="8"/>
        <end position="16"/>
    </location>
    <ligand>
        <name>ATP</name>
        <dbReference type="ChEBI" id="CHEBI:30616"/>
    </ligand>
</feature>
<feature type="binding site" evidence="9">
    <location>
        <position position="275"/>
    </location>
    <ligand>
        <name>L-citrulline</name>
        <dbReference type="ChEBI" id="CHEBI:57743"/>
    </ligand>
</feature>
<keyword evidence="5 9" id="KW-0436">Ligase</keyword>
<gene>
    <name evidence="9 12" type="primary">argG</name>
    <name evidence="12" type="ORF">SISI_0205</name>
</gene>
<comment type="subcellular location">
    <subcellularLocation>
        <location evidence="9">Cytoplasm</location>
    </subcellularLocation>
</comment>
<feature type="binding site" evidence="9">
    <location>
        <position position="117"/>
    </location>
    <ligand>
        <name>ATP</name>
        <dbReference type="ChEBI" id="CHEBI:30616"/>
    </ligand>
</feature>
<dbReference type="GO" id="GO:0006526">
    <property type="term" value="P:L-arginine biosynthetic process"/>
    <property type="evidence" value="ECO:0007669"/>
    <property type="project" value="UniProtKB-UniRule"/>
</dbReference>
<dbReference type="PANTHER" id="PTHR11587">
    <property type="entry name" value="ARGININOSUCCINATE SYNTHASE"/>
    <property type="match status" value="1"/>
</dbReference>
<dbReference type="InterPro" id="IPR014729">
    <property type="entry name" value="Rossmann-like_a/b/a_fold"/>
</dbReference>
<dbReference type="FunFam" id="3.40.50.620:FF:000019">
    <property type="entry name" value="Argininosuccinate synthase"/>
    <property type="match status" value="1"/>
</dbReference>
<accession>A0A6S6S589</accession>
<evidence type="ECO:0000259" key="11">
    <source>
        <dbReference type="Pfam" id="PF20979"/>
    </source>
</evidence>
<organism evidence="12 13">
    <name type="scientific">Candidatus Portiera aleyrodidarum</name>
    <name type="common">primary endosymbiont of Bemisia tabaci</name>
    <dbReference type="NCBI Taxonomy" id="91844"/>
    <lineage>
        <taxon>Bacteria</taxon>
        <taxon>Pseudomonadati</taxon>
        <taxon>Pseudomonadota</taxon>
        <taxon>Gammaproteobacteria</taxon>
        <taxon>Candidatus Johnevansiales</taxon>
        <taxon>Candidatus Johnevansiaceae</taxon>
        <taxon>Candidatus Portiera</taxon>
    </lineage>
</organism>
<dbReference type="SUPFAM" id="SSF69864">
    <property type="entry name" value="Argininosuccinate synthetase, C-terminal domain"/>
    <property type="match status" value="1"/>
</dbReference>
<dbReference type="SUPFAM" id="SSF52402">
    <property type="entry name" value="Adenine nucleotide alpha hydrolases-like"/>
    <property type="match status" value="1"/>
</dbReference>
<dbReference type="AlphaFoldDB" id="A0A6S6S589"/>
<dbReference type="InterPro" id="IPR023434">
    <property type="entry name" value="Arginosuc_synth_type_1_subfam"/>
</dbReference>
<sequence>MSKKVIIAYSGGVDTSAIVKWLQVDHGYEVITFTADLGHKKKDIESIYKKAKILGVKKIYIEDLREHFIKHYIFPIFRANTIYENGNLLGTVITRPLIIKKLIDIAKLNNSNIISHGSTFKGNNQLKFEVGAFSLNPSIKIIAPFRRCNLTSRKKIINFYKQNKISIEFFKKNKFPDLMDNNLLHISYEGGLLENKWNEPEHSMLRWSNSLNNTSDKETYIDLSFQQGDPIAINNEFLQPHQLIIKLNNLGSKHGVGRIDIVKKRNIGINFRGCYESPGGTILYHAHKAIEAITLDHEVLQLKDILMPLYSEVIYKGLWWTTERKMLQALIDTSQKHVNGVVRIKLYKGNVIIIGRKSDQSLFNSSYATFEEDKGIYKQKDAESFIKLKSICLKLSAIQKHIKCL</sequence>
<dbReference type="GO" id="GO:0004055">
    <property type="term" value="F:argininosuccinate synthase activity"/>
    <property type="evidence" value="ECO:0007669"/>
    <property type="project" value="UniProtKB-UniRule"/>
</dbReference>
<dbReference type="Proteomes" id="UP000560980">
    <property type="component" value="Unassembled WGS sequence"/>
</dbReference>
<name>A0A6S6S589_9GAMM</name>
<dbReference type="GO" id="GO:0005524">
    <property type="term" value="F:ATP binding"/>
    <property type="evidence" value="ECO:0007669"/>
    <property type="project" value="UniProtKB-UniRule"/>
</dbReference>
<reference evidence="12 13" key="1">
    <citation type="submission" date="2019-12" db="EMBL/GenBank/DDBJ databases">
        <authorList>
            <person name="Santos-Garcia D."/>
            <person name="Santos-Garcia D."/>
            <person name="Santos-Garcia D."/>
        </authorList>
    </citation>
    <scope>NUCLEOTIDE SEQUENCE [LARGE SCALE GENOMIC DNA]</scope>
    <source>
        <strain evidence="12">SiSi</strain>
    </source>
</reference>
<dbReference type="Gene3D" id="3.90.1260.10">
    <property type="entry name" value="Argininosuccinate synthetase, chain A, domain 2"/>
    <property type="match status" value="1"/>
</dbReference>
<dbReference type="GO" id="GO:0005737">
    <property type="term" value="C:cytoplasm"/>
    <property type="evidence" value="ECO:0007669"/>
    <property type="project" value="UniProtKB-SubCell"/>
</dbReference>
<dbReference type="PROSITE" id="PS00564">
    <property type="entry name" value="ARGININOSUCCIN_SYN_1"/>
    <property type="match status" value="1"/>
</dbReference>
<dbReference type="CDD" id="cd01999">
    <property type="entry name" value="ASS"/>
    <property type="match status" value="1"/>
</dbReference>
<evidence type="ECO:0000256" key="3">
    <source>
        <dbReference type="ARBA" id="ARBA00012286"/>
    </source>
</evidence>
<evidence type="ECO:0000256" key="5">
    <source>
        <dbReference type="ARBA" id="ARBA00022598"/>
    </source>
</evidence>
<dbReference type="Gene3D" id="3.40.50.620">
    <property type="entry name" value="HUPs"/>
    <property type="match status" value="1"/>
</dbReference>
<dbReference type="EC" id="6.3.4.5" evidence="3 9"/>
<feature type="binding site" evidence="9">
    <location>
        <position position="123"/>
    </location>
    <ligand>
        <name>L-aspartate</name>
        <dbReference type="ChEBI" id="CHEBI:29991"/>
    </ligand>
</feature>
<evidence type="ECO:0000259" key="10">
    <source>
        <dbReference type="Pfam" id="PF00764"/>
    </source>
</evidence>
<comment type="catalytic activity">
    <reaction evidence="9">
        <text>L-citrulline + L-aspartate + ATP = 2-(N(omega)-L-arginino)succinate + AMP + diphosphate + H(+)</text>
        <dbReference type="Rhea" id="RHEA:10932"/>
        <dbReference type="ChEBI" id="CHEBI:15378"/>
        <dbReference type="ChEBI" id="CHEBI:29991"/>
        <dbReference type="ChEBI" id="CHEBI:30616"/>
        <dbReference type="ChEBI" id="CHEBI:33019"/>
        <dbReference type="ChEBI" id="CHEBI:57472"/>
        <dbReference type="ChEBI" id="CHEBI:57743"/>
        <dbReference type="ChEBI" id="CHEBI:456215"/>
        <dbReference type="EC" id="6.3.4.5"/>
    </reaction>
</comment>
<dbReference type="InterPro" id="IPR048268">
    <property type="entry name" value="Arginosuc_syn_C"/>
</dbReference>
<evidence type="ECO:0000256" key="4">
    <source>
        <dbReference type="ARBA" id="ARBA00022571"/>
    </source>
</evidence>
<keyword evidence="7 9" id="KW-0547">Nucleotide-binding</keyword>
<evidence type="ECO:0000256" key="8">
    <source>
        <dbReference type="ARBA" id="ARBA00022840"/>
    </source>
</evidence>
<dbReference type="GO" id="GO:0000050">
    <property type="term" value="P:urea cycle"/>
    <property type="evidence" value="ECO:0007669"/>
    <property type="project" value="TreeGrafter"/>
</dbReference>
<evidence type="ECO:0000256" key="2">
    <source>
        <dbReference type="ARBA" id="ARBA00011881"/>
    </source>
</evidence>
<comment type="subunit">
    <text evidence="2 9">Homotetramer.</text>
</comment>
<dbReference type="HAMAP" id="MF_00005">
    <property type="entry name" value="Arg_succ_synth_type1"/>
    <property type="match status" value="1"/>
</dbReference>
<evidence type="ECO:0000256" key="9">
    <source>
        <dbReference type="HAMAP-Rule" id="MF_00005"/>
    </source>
</evidence>
<evidence type="ECO:0000256" key="7">
    <source>
        <dbReference type="ARBA" id="ARBA00022741"/>
    </source>
</evidence>
<dbReference type="Pfam" id="PF00764">
    <property type="entry name" value="Arginosuc_synth"/>
    <property type="match status" value="1"/>
</dbReference>
<dbReference type="EMBL" id="CACTJB010000002">
    <property type="protein sequence ID" value="CAA3707715.1"/>
    <property type="molecule type" value="Genomic_DNA"/>
</dbReference>
<dbReference type="NCBIfam" id="NF001770">
    <property type="entry name" value="PRK00509.1"/>
    <property type="match status" value="1"/>
</dbReference>
<feature type="binding site" evidence="9">
    <location>
        <position position="123"/>
    </location>
    <ligand>
        <name>L-citrulline</name>
        <dbReference type="ChEBI" id="CHEBI:57743"/>
    </ligand>
</feature>
<dbReference type="NCBIfam" id="TIGR00032">
    <property type="entry name" value="argG"/>
    <property type="match status" value="1"/>
</dbReference>
<evidence type="ECO:0000256" key="1">
    <source>
        <dbReference type="ARBA" id="ARBA00004967"/>
    </source>
</evidence>
<keyword evidence="6 9" id="KW-0028">Amino-acid biosynthesis</keyword>
<evidence type="ECO:0000313" key="13">
    <source>
        <dbReference type="Proteomes" id="UP000560980"/>
    </source>
</evidence>
<feature type="domain" description="Arginosuccinate synthase-like N-terminal" evidence="10">
    <location>
        <begin position="4"/>
        <end position="165"/>
    </location>
</feature>
<dbReference type="InterPro" id="IPR001518">
    <property type="entry name" value="Arginosuc_synth"/>
</dbReference>
<dbReference type="InterPro" id="IPR024074">
    <property type="entry name" value="AS_cat/multimer_dom_body"/>
</dbReference>
<dbReference type="GO" id="GO:0000053">
    <property type="term" value="P:argininosuccinate metabolic process"/>
    <property type="evidence" value="ECO:0007669"/>
    <property type="project" value="TreeGrafter"/>
</dbReference>
<keyword evidence="4 9" id="KW-0055">Arginine biosynthesis</keyword>
<dbReference type="FunFam" id="3.90.1260.10:FF:000007">
    <property type="entry name" value="Argininosuccinate synthase"/>
    <property type="match status" value="1"/>
</dbReference>
<comment type="caution">
    <text evidence="12">The sequence shown here is derived from an EMBL/GenBank/DDBJ whole genome shotgun (WGS) entry which is preliminary data.</text>
</comment>
<dbReference type="Pfam" id="PF20979">
    <property type="entry name" value="Arginosuc_syn_C"/>
    <property type="match status" value="1"/>
</dbReference>
<dbReference type="InterPro" id="IPR048267">
    <property type="entry name" value="Arginosuc_syn_N"/>
</dbReference>
<feature type="domain" description="Arginosuccinate synthase C-terminal" evidence="11">
    <location>
        <begin position="179"/>
        <end position="394"/>
    </location>
</feature>
<protein>
    <recommendedName>
        <fullName evidence="3 9">Argininosuccinate synthase</fullName>
        <ecNumber evidence="3 9">6.3.4.5</ecNumber>
    </recommendedName>
    <alternativeName>
        <fullName evidence="9">Citrulline--aspartate ligase</fullName>
    </alternativeName>
</protein>
<keyword evidence="8 9" id="KW-0067">ATP-binding</keyword>
<evidence type="ECO:0000256" key="6">
    <source>
        <dbReference type="ARBA" id="ARBA00022605"/>
    </source>
</evidence>
<keyword evidence="9" id="KW-0963">Cytoplasm</keyword>
<comment type="caution">
    <text evidence="9">Lacks conserved residue(s) required for the propagation of feature annotation.</text>
</comment>
<comment type="similarity">
    <text evidence="9">Belongs to the argininosuccinate synthase family. Type 1 subfamily.</text>
</comment>
<dbReference type="InterPro" id="IPR018223">
    <property type="entry name" value="Arginosuc_synth_CS"/>
</dbReference>